<dbReference type="Gene3D" id="3.20.20.450">
    <property type="entry name" value="EAL domain"/>
    <property type="match status" value="1"/>
</dbReference>
<dbReference type="InterPro" id="IPR043128">
    <property type="entry name" value="Rev_trsase/Diguanyl_cyclase"/>
</dbReference>
<dbReference type="PROSITE" id="PS50883">
    <property type="entry name" value="EAL"/>
    <property type="match status" value="1"/>
</dbReference>
<dbReference type="PANTHER" id="PTHR33121:SF70">
    <property type="entry name" value="SIGNALING PROTEIN YKOW"/>
    <property type="match status" value="1"/>
</dbReference>
<gene>
    <name evidence="4" type="ORF">SAMN02745752_00130</name>
</gene>
<evidence type="ECO:0000256" key="1">
    <source>
        <dbReference type="SAM" id="Phobius"/>
    </source>
</evidence>
<dbReference type="Pfam" id="PF00990">
    <property type="entry name" value="GGDEF"/>
    <property type="match status" value="1"/>
</dbReference>
<dbReference type="GO" id="GO:0071111">
    <property type="term" value="F:cyclic-guanylate-specific phosphodiesterase activity"/>
    <property type="evidence" value="ECO:0007669"/>
    <property type="project" value="InterPro"/>
</dbReference>
<keyword evidence="1" id="KW-0812">Transmembrane</keyword>
<keyword evidence="1" id="KW-1133">Transmembrane helix</keyword>
<name>A0A1K1TFZ1_9GAMM</name>
<evidence type="ECO:0000259" key="2">
    <source>
        <dbReference type="PROSITE" id="PS50883"/>
    </source>
</evidence>
<dbReference type="InterPro" id="IPR000160">
    <property type="entry name" value="GGDEF_dom"/>
</dbReference>
<accession>A0A1K1TFZ1</accession>
<dbReference type="CDD" id="cd01949">
    <property type="entry name" value="GGDEF"/>
    <property type="match status" value="1"/>
</dbReference>
<dbReference type="CDD" id="cd01948">
    <property type="entry name" value="EAL"/>
    <property type="match status" value="1"/>
</dbReference>
<dbReference type="InterPro" id="IPR050706">
    <property type="entry name" value="Cyclic-di-GMP_PDE-like"/>
</dbReference>
<dbReference type="STRING" id="1122209.SAMN02745752_00130"/>
<dbReference type="InterPro" id="IPR001633">
    <property type="entry name" value="EAL_dom"/>
</dbReference>
<dbReference type="Proteomes" id="UP000182350">
    <property type="component" value="Unassembled WGS sequence"/>
</dbReference>
<feature type="domain" description="EAL" evidence="2">
    <location>
        <begin position="489"/>
        <end position="743"/>
    </location>
</feature>
<dbReference type="Gene3D" id="3.30.70.270">
    <property type="match status" value="1"/>
</dbReference>
<evidence type="ECO:0000313" key="4">
    <source>
        <dbReference type="EMBL" id="SFW99480.1"/>
    </source>
</evidence>
<protein>
    <submittedName>
        <fullName evidence="4">Diguanylate cyclase (GGDEF) domain-containing protein</fullName>
    </submittedName>
</protein>
<sequence length="750" mass="85072">MHGGSVRNESSRWWHRMPARWMAVLLLLLMVPPSQAQPRELRVGLYENPPKLFIGPRGEPRGMLIELLDEIAQREGWSIEYHPCSWLNCLEQLAAGQLDLMPDVAINPERLQRFDFHTYPALNSWSQIYRHPDQHIESLLDLQGKRVAVLQGSVQDAALRQLLAGFEVEFYPVPVVSLDQAFRAVAERRADAAIANYQFGGYRHGDYGLVESPIVLMPARIFYGAPQGQQRDVLARIDFYLERWLAEPNSPYYQIIRRWGGQRPETLVPGFVWQLLAALVVLGVVLTGGMLLLRLQVKKRTRELAALNRHLEHLAHYDLLTGLPNPILLADRLQSLMQQANENQTLLLVALIDLDGFKQINDRHGTDVGDQLLIGLTHQWRSCLPEKYLLARLGGDEFVVVMPGLKNQEEGVYQARYLQQLLERPVTLGERELQVSGSIGLCFYPQGEEHIEAEQLLRQADQAMYLAKQTGKHSFQVFDAEWDRHIRGQHESLERIRLGLNQEEFVLFYQPKVNLRTGQVVGVEALIRWQHPERGLLAPGAFLPLVAEQPLDAALGYWVLETALRQMSHWQATGHSVPVSINISAHHLQQPDFVARLQLLLDNHPQINPADVELEILETSALEDVQEVSAVMRACSRLGVGFALDDFGTGYSSLTYLRRLPAQLLKIDQSFVRDMLQDEEDLAILEGVIRLAAAFRRQVIAEGVETLQHGNELLKLGCELAQGYGIARPMPAAEIPEWIKHWQQAPVWTA</sequence>
<dbReference type="SUPFAM" id="SSF141868">
    <property type="entry name" value="EAL domain-like"/>
    <property type="match status" value="1"/>
</dbReference>
<dbReference type="SUPFAM" id="SSF55073">
    <property type="entry name" value="Nucleotide cyclase"/>
    <property type="match status" value="1"/>
</dbReference>
<dbReference type="SMART" id="SM00052">
    <property type="entry name" value="EAL"/>
    <property type="match status" value="1"/>
</dbReference>
<evidence type="ECO:0000313" key="5">
    <source>
        <dbReference type="Proteomes" id="UP000182350"/>
    </source>
</evidence>
<dbReference type="InterPro" id="IPR029787">
    <property type="entry name" value="Nucleotide_cyclase"/>
</dbReference>
<reference evidence="4 5" key="1">
    <citation type="submission" date="2016-11" db="EMBL/GenBank/DDBJ databases">
        <authorList>
            <person name="Jaros S."/>
            <person name="Januszkiewicz K."/>
            <person name="Wedrychowicz H."/>
        </authorList>
    </citation>
    <scope>NUCLEOTIDE SEQUENCE [LARGE SCALE GENOMIC DNA]</scope>
    <source>
        <strain evidence="4 5">DSM 21637</strain>
    </source>
</reference>
<keyword evidence="5" id="KW-1185">Reference proteome</keyword>
<keyword evidence="1" id="KW-0472">Membrane</keyword>
<organism evidence="4 5">
    <name type="scientific">Marinospirillum alkaliphilum DSM 21637</name>
    <dbReference type="NCBI Taxonomy" id="1122209"/>
    <lineage>
        <taxon>Bacteria</taxon>
        <taxon>Pseudomonadati</taxon>
        <taxon>Pseudomonadota</taxon>
        <taxon>Gammaproteobacteria</taxon>
        <taxon>Oceanospirillales</taxon>
        <taxon>Oceanospirillaceae</taxon>
        <taxon>Marinospirillum</taxon>
    </lineage>
</organism>
<dbReference type="SUPFAM" id="SSF53850">
    <property type="entry name" value="Periplasmic binding protein-like II"/>
    <property type="match status" value="1"/>
</dbReference>
<feature type="domain" description="GGDEF" evidence="3">
    <location>
        <begin position="345"/>
        <end position="480"/>
    </location>
</feature>
<dbReference type="Gene3D" id="3.40.190.10">
    <property type="entry name" value="Periplasmic binding protein-like II"/>
    <property type="match status" value="2"/>
</dbReference>
<dbReference type="OrthoDB" id="8416215at2"/>
<dbReference type="InterPro" id="IPR035919">
    <property type="entry name" value="EAL_sf"/>
</dbReference>
<dbReference type="InterPro" id="IPR001638">
    <property type="entry name" value="Solute-binding_3/MltF_N"/>
</dbReference>
<feature type="transmembrane region" description="Helical" evidence="1">
    <location>
        <begin position="271"/>
        <end position="293"/>
    </location>
</feature>
<dbReference type="PANTHER" id="PTHR33121">
    <property type="entry name" value="CYCLIC DI-GMP PHOSPHODIESTERASE PDEF"/>
    <property type="match status" value="1"/>
</dbReference>
<dbReference type="PROSITE" id="PS50887">
    <property type="entry name" value="GGDEF"/>
    <property type="match status" value="1"/>
</dbReference>
<proteinExistence type="predicted"/>
<dbReference type="AlphaFoldDB" id="A0A1K1TFZ1"/>
<dbReference type="Pfam" id="PF00497">
    <property type="entry name" value="SBP_bac_3"/>
    <property type="match status" value="1"/>
</dbReference>
<evidence type="ECO:0000259" key="3">
    <source>
        <dbReference type="PROSITE" id="PS50887"/>
    </source>
</evidence>
<dbReference type="Pfam" id="PF00563">
    <property type="entry name" value="EAL"/>
    <property type="match status" value="1"/>
</dbReference>
<dbReference type="SMART" id="SM00267">
    <property type="entry name" value="GGDEF"/>
    <property type="match status" value="1"/>
</dbReference>
<dbReference type="NCBIfam" id="TIGR00254">
    <property type="entry name" value="GGDEF"/>
    <property type="match status" value="1"/>
</dbReference>
<dbReference type="SMART" id="SM00062">
    <property type="entry name" value="PBPb"/>
    <property type="match status" value="1"/>
</dbReference>
<dbReference type="EMBL" id="FPJW01000001">
    <property type="protein sequence ID" value="SFW99480.1"/>
    <property type="molecule type" value="Genomic_DNA"/>
</dbReference>